<gene>
    <name evidence="2" type="ORF">PTD2_12529</name>
</gene>
<dbReference type="PANTHER" id="PTHR22602">
    <property type="entry name" value="TRANSFERASE CAF17, MITOCHONDRIAL-RELATED"/>
    <property type="match status" value="1"/>
</dbReference>
<dbReference type="PANTHER" id="PTHR22602:SF0">
    <property type="entry name" value="TRANSFERASE CAF17, MITOCHONDRIAL-RELATED"/>
    <property type="match status" value="1"/>
</dbReference>
<dbReference type="SUPFAM" id="SSF103025">
    <property type="entry name" value="Folate-binding domain"/>
    <property type="match status" value="1"/>
</dbReference>
<dbReference type="OrthoDB" id="9796287at2"/>
<name>A4C6P0_9GAMM</name>
<dbReference type="InterPro" id="IPR045179">
    <property type="entry name" value="YgfZ/GcvT"/>
</dbReference>
<dbReference type="InterPro" id="IPR029043">
    <property type="entry name" value="GcvT/YgfZ_C"/>
</dbReference>
<dbReference type="GO" id="GO:0016226">
    <property type="term" value="P:iron-sulfur cluster assembly"/>
    <property type="evidence" value="ECO:0007669"/>
    <property type="project" value="TreeGrafter"/>
</dbReference>
<dbReference type="Gene3D" id="2.40.30.160">
    <property type="match status" value="1"/>
</dbReference>
<evidence type="ECO:0000259" key="1">
    <source>
        <dbReference type="Pfam" id="PF21130"/>
    </source>
</evidence>
<dbReference type="NCBIfam" id="NF007110">
    <property type="entry name" value="PRK09559.1"/>
    <property type="match status" value="1"/>
</dbReference>
<reference evidence="2 3" key="1">
    <citation type="submission" date="2006-02" db="EMBL/GenBank/DDBJ databases">
        <authorList>
            <person name="Moran M.A."/>
            <person name="Kjelleberg S."/>
            <person name="Egan S."/>
            <person name="Saunders N."/>
            <person name="Thomas T."/>
            <person name="Ferriera S."/>
            <person name="Johnson J."/>
            <person name="Kravitz S."/>
            <person name="Halpern A."/>
            <person name="Remington K."/>
            <person name="Beeson K."/>
            <person name="Tran B."/>
            <person name="Rogers Y.-H."/>
            <person name="Friedman R."/>
            <person name="Venter J.C."/>
        </authorList>
    </citation>
    <scope>NUCLEOTIDE SEQUENCE [LARGE SCALE GENOMIC DNA]</scope>
    <source>
        <strain evidence="2 3">D2</strain>
    </source>
</reference>
<protein>
    <submittedName>
        <fullName evidence="2">Putative one-carbon metabolism transcriptional regulator</fullName>
    </submittedName>
</protein>
<dbReference type="STRING" id="87626.PTD2_12529"/>
<feature type="domain" description="tRNA-modifying protein YgfZ-like beta-barrel" evidence="1">
    <location>
        <begin position="220"/>
        <end position="285"/>
    </location>
</feature>
<dbReference type="eggNOG" id="COG0354">
    <property type="taxonomic scope" value="Bacteria"/>
</dbReference>
<comment type="caution">
    <text evidence="2">The sequence shown here is derived from an EMBL/GenBank/DDBJ whole genome shotgun (WGS) entry which is preliminary data.</text>
</comment>
<evidence type="ECO:0000313" key="2">
    <source>
        <dbReference type="EMBL" id="EAR29644.1"/>
    </source>
</evidence>
<dbReference type="SUPFAM" id="SSF101790">
    <property type="entry name" value="Aminomethyltransferase beta-barrel domain"/>
    <property type="match status" value="1"/>
</dbReference>
<accession>A4C6P0</accession>
<dbReference type="EMBL" id="AAOH01000002">
    <property type="protein sequence ID" value="EAR29644.1"/>
    <property type="molecule type" value="Genomic_DNA"/>
</dbReference>
<dbReference type="Proteomes" id="UP000006201">
    <property type="component" value="Unassembled WGS sequence"/>
</dbReference>
<dbReference type="HOGENOM" id="CLU_007884_6_1_6"/>
<keyword evidence="3" id="KW-1185">Reference proteome</keyword>
<dbReference type="NCBIfam" id="TIGR03317">
    <property type="entry name" value="ygfZ_signature"/>
    <property type="match status" value="1"/>
</dbReference>
<dbReference type="InterPro" id="IPR017703">
    <property type="entry name" value="YgfZ/GCV_T_CS"/>
</dbReference>
<evidence type="ECO:0000313" key="3">
    <source>
        <dbReference type="Proteomes" id="UP000006201"/>
    </source>
</evidence>
<dbReference type="RefSeq" id="WP_009837518.1">
    <property type="nucleotide sequence ID" value="NZ_AAOH01000002.1"/>
</dbReference>
<sequence length="304" mass="33704">MSQIFACSLSDQLIEFAGADKKSYLHGQITQDINLINHETMLWAGHCSGKGKLWAVHKLFAHNDSYFSITSADSFEQSLAELKKYAVFAKVTISHNTEFKLIGLFGDNLQPALAALNINFQGNSAAFQFGHAIKLSDDRIILIVKDTPESFLNDIAIWLDNDFTWQSLAILHGEPSLNTSAVGEYVPQMVNLQAIGGISFTKGCYTGQETVARMKYLGKNKRAMYIIQAQGDSPINSDEVEQQLGENWRRAGHIIASAFDPIDKKAVALVVLPNDISPETPLRSKHEQPMLFTIQPLPYSLSDN</sequence>
<organism evidence="2 3">
    <name type="scientific">Pseudoalteromonas tunicata D2</name>
    <dbReference type="NCBI Taxonomy" id="87626"/>
    <lineage>
        <taxon>Bacteria</taxon>
        <taxon>Pseudomonadati</taxon>
        <taxon>Pseudomonadota</taxon>
        <taxon>Gammaproteobacteria</taxon>
        <taxon>Alteromonadales</taxon>
        <taxon>Pseudoalteromonadaceae</taxon>
        <taxon>Pseudoalteromonas</taxon>
    </lineage>
</organism>
<proteinExistence type="predicted"/>
<dbReference type="InterPro" id="IPR048451">
    <property type="entry name" value="YgfZ_barrel"/>
</dbReference>
<dbReference type="Pfam" id="PF21130">
    <property type="entry name" value="YgfZ_barrel"/>
    <property type="match status" value="1"/>
</dbReference>
<dbReference type="Gene3D" id="3.30.70.1400">
    <property type="entry name" value="Aminomethyltransferase beta-barrel domains"/>
    <property type="match status" value="1"/>
</dbReference>
<dbReference type="AlphaFoldDB" id="A4C6P0"/>
<dbReference type="Gene3D" id="3.30.70.1630">
    <property type="match status" value="1"/>
</dbReference>